<keyword evidence="3" id="KW-1185">Reference proteome</keyword>
<reference evidence="2 3" key="1">
    <citation type="journal article" date="2022" name="Nat. Plants">
        <title>Genomes of leafy and leafless Platanthera orchids illuminate the evolution of mycoheterotrophy.</title>
        <authorList>
            <person name="Li M.H."/>
            <person name="Liu K.W."/>
            <person name="Li Z."/>
            <person name="Lu H.C."/>
            <person name="Ye Q.L."/>
            <person name="Zhang D."/>
            <person name="Wang J.Y."/>
            <person name="Li Y.F."/>
            <person name="Zhong Z.M."/>
            <person name="Liu X."/>
            <person name="Yu X."/>
            <person name="Liu D.K."/>
            <person name="Tu X.D."/>
            <person name="Liu B."/>
            <person name="Hao Y."/>
            <person name="Liao X.Y."/>
            <person name="Jiang Y.T."/>
            <person name="Sun W.H."/>
            <person name="Chen J."/>
            <person name="Chen Y.Q."/>
            <person name="Ai Y."/>
            <person name="Zhai J.W."/>
            <person name="Wu S.S."/>
            <person name="Zhou Z."/>
            <person name="Hsiao Y.Y."/>
            <person name="Wu W.L."/>
            <person name="Chen Y.Y."/>
            <person name="Lin Y.F."/>
            <person name="Hsu J.L."/>
            <person name="Li C.Y."/>
            <person name="Wang Z.W."/>
            <person name="Zhao X."/>
            <person name="Zhong W.Y."/>
            <person name="Ma X.K."/>
            <person name="Ma L."/>
            <person name="Huang J."/>
            <person name="Chen G.Z."/>
            <person name="Huang M.Z."/>
            <person name="Huang L."/>
            <person name="Peng D.H."/>
            <person name="Luo Y.B."/>
            <person name="Zou S.Q."/>
            <person name="Chen S.P."/>
            <person name="Lan S."/>
            <person name="Tsai W.C."/>
            <person name="Van de Peer Y."/>
            <person name="Liu Z.J."/>
        </authorList>
    </citation>
    <scope>NUCLEOTIDE SEQUENCE [LARGE SCALE GENOMIC DNA]</scope>
    <source>
        <strain evidence="2">Lor288</strain>
    </source>
</reference>
<dbReference type="EMBL" id="JBBWWR010000002">
    <property type="protein sequence ID" value="KAK8970604.1"/>
    <property type="molecule type" value="Genomic_DNA"/>
</dbReference>
<sequence>MDVGGFDWIGEGWNKERTTVGWKGGGRLKEDAFRPLATVKCSGIFLIGKTMTTFLILREEVVKYEFDKIFSPDGLNLLELAFSISLHRIHGIQCGLFYRLICAHKFANLIMFSYTSLSASSICQVTLSTFICCLPIPSTYRVRLMTPPPLIDFMFRIIVAVSSSPHNADSVDPCAEAKIATLSSDSDPNQKSSQAVIKLLPLMVGYFALSVPSGLQSILVRREPARKLVNKHILAQARLAEELELNYYSKIERGILLCSQLFTNNILSTAQQIWLQRLGGAKNPLKQFGDETKDGTSNILKSLSNMQIPTLIENEKSKSNIGSQTDSGAPPRGERLADPLERTFYLAVNVFVSTNFNFMHPQDIQCRFKQIKEAEAMRRKQREEARIRAEEKITMIEQESEAKVEGKKDDVPLLIWTAYLSCLKDDIIYVMTSQRGGRHNDDGKRDKGKGKTAPVLIKSSKSSHTLKSFSRNLAYLVRRNQKKCVYHRHLRTRNLLTRGIKQYKKMKLDHFSYVPAGLYPNGYVQDKPIWVPDFLFFSLAYIYRLTAHS</sequence>
<evidence type="ECO:0000313" key="3">
    <source>
        <dbReference type="Proteomes" id="UP001412067"/>
    </source>
</evidence>
<accession>A0ABR2N269</accession>
<dbReference type="Proteomes" id="UP001412067">
    <property type="component" value="Unassembled WGS sequence"/>
</dbReference>
<evidence type="ECO:0000313" key="2">
    <source>
        <dbReference type="EMBL" id="KAK8970604.1"/>
    </source>
</evidence>
<feature type="region of interest" description="Disordered" evidence="1">
    <location>
        <begin position="314"/>
        <end position="334"/>
    </location>
</feature>
<evidence type="ECO:0000256" key="1">
    <source>
        <dbReference type="SAM" id="MobiDB-lite"/>
    </source>
</evidence>
<gene>
    <name evidence="2" type="ORF">KSP40_PGU003120</name>
</gene>
<proteinExistence type="predicted"/>
<organism evidence="2 3">
    <name type="scientific">Platanthera guangdongensis</name>
    <dbReference type="NCBI Taxonomy" id="2320717"/>
    <lineage>
        <taxon>Eukaryota</taxon>
        <taxon>Viridiplantae</taxon>
        <taxon>Streptophyta</taxon>
        <taxon>Embryophyta</taxon>
        <taxon>Tracheophyta</taxon>
        <taxon>Spermatophyta</taxon>
        <taxon>Magnoliopsida</taxon>
        <taxon>Liliopsida</taxon>
        <taxon>Asparagales</taxon>
        <taxon>Orchidaceae</taxon>
        <taxon>Orchidoideae</taxon>
        <taxon>Orchideae</taxon>
        <taxon>Orchidinae</taxon>
        <taxon>Platanthera</taxon>
    </lineage>
</organism>
<comment type="caution">
    <text evidence="2">The sequence shown here is derived from an EMBL/GenBank/DDBJ whole genome shotgun (WGS) entry which is preliminary data.</text>
</comment>
<name>A0ABR2N269_9ASPA</name>
<protein>
    <submittedName>
        <fullName evidence="2">Uncharacterized protein</fullName>
    </submittedName>
</protein>
<feature type="region of interest" description="Disordered" evidence="1">
    <location>
        <begin position="435"/>
        <end position="454"/>
    </location>
</feature>